<dbReference type="RefSeq" id="WP_379012657.1">
    <property type="nucleotide sequence ID" value="NZ_JBHSDC010000003.1"/>
</dbReference>
<proteinExistence type="predicted"/>
<sequence length="91" mass="10129">MEKLLFSIRLLICQYGVNPLFLIKIDNGTATKICGQVKPSFLADCLEIANRNEIHQAFVFATTGAFNKPVVKASLNVPKDVLQQLRNAYGF</sequence>
<protein>
    <submittedName>
        <fullName evidence="1">DUF3634 family protein</fullName>
    </submittedName>
</protein>
<organism evidence="1 2">
    <name type="scientific">Parasediminibacterium paludis</name>
    <dbReference type="NCBI Taxonomy" id="908966"/>
    <lineage>
        <taxon>Bacteria</taxon>
        <taxon>Pseudomonadati</taxon>
        <taxon>Bacteroidota</taxon>
        <taxon>Chitinophagia</taxon>
        <taxon>Chitinophagales</taxon>
        <taxon>Chitinophagaceae</taxon>
        <taxon>Parasediminibacterium</taxon>
    </lineage>
</organism>
<dbReference type="EMBL" id="JBHSDC010000003">
    <property type="protein sequence ID" value="MFC4231269.1"/>
    <property type="molecule type" value="Genomic_DNA"/>
</dbReference>
<evidence type="ECO:0000313" key="2">
    <source>
        <dbReference type="Proteomes" id="UP001595906"/>
    </source>
</evidence>
<dbReference type="Pfam" id="PF12321">
    <property type="entry name" value="DUF3634"/>
    <property type="match status" value="1"/>
</dbReference>
<accession>A0ABV8PWD2</accession>
<dbReference type="Proteomes" id="UP001595906">
    <property type="component" value="Unassembled WGS sequence"/>
</dbReference>
<comment type="caution">
    <text evidence="1">The sequence shown here is derived from an EMBL/GenBank/DDBJ whole genome shotgun (WGS) entry which is preliminary data.</text>
</comment>
<evidence type="ECO:0000313" key="1">
    <source>
        <dbReference type="EMBL" id="MFC4231269.1"/>
    </source>
</evidence>
<keyword evidence="2" id="KW-1185">Reference proteome</keyword>
<reference evidence="2" key="1">
    <citation type="journal article" date="2019" name="Int. J. Syst. Evol. Microbiol.">
        <title>The Global Catalogue of Microorganisms (GCM) 10K type strain sequencing project: providing services to taxonomists for standard genome sequencing and annotation.</title>
        <authorList>
            <consortium name="The Broad Institute Genomics Platform"/>
            <consortium name="The Broad Institute Genome Sequencing Center for Infectious Disease"/>
            <person name="Wu L."/>
            <person name="Ma J."/>
        </authorList>
    </citation>
    <scope>NUCLEOTIDE SEQUENCE [LARGE SCALE GENOMIC DNA]</scope>
    <source>
        <strain evidence="2">CECT 8010</strain>
    </source>
</reference>
<dbReference type="InterPro" id="IPR022090">
    <property type="entry name" value="DUF3634"/>
</dbReference>
<gene>
    <name evidence="1" type="ORF">ACFOW1_05165</name>
</gene>
<name>A0ABV8PWD2_9BACT</name>